<keyword evidence="3" id="KW-1185">Reference proteome</keyword>
<gene>
    <name evidence="1" type="ORF">POF43_014270</name>
    <name evidence="2" type="ORF">POF50_013870</name>
</gene>
<evidence type="ECO:0000313" key="3">
    <source>
        <dbReference type="Proteomes" id="UP001156398"/>
    </source>
</evidence>
<dbReference type="Pfam" id="PF12138">
    <property type="entry name" value="Spherulin4"/>
    <property type="match status" value="1"/>
</dbReference>
<sequence length="253" mass="27343">MPGVSGPARQAAALGGLGVPAYADPLTAPDEWAELARPGTPLHWVVLNVSGSPGTRADPGYAHAAGRLREAGVRVLGRLDMAYGARTLGELIGDAQHYLDWYRVDGFYLDRAPADRALLAACRRVTGTLGELSGAGDGRGGDRHLVLGHGTHPHPGYAEAADQLVTFNGRWSDYRWSETPQWTADCPPEKFCHLVHGVPRPHLETALRIARWQGAGSVFVTDRDGIAGTDPFEGLPTYWRDLASILRDRPWLA</sequence>
<dbReference type="PANTHER" id="PTHR35040">
    <property type="match status" value="1"/>
</dbReference>
<reference evidence="2 3" key="1">
    <citation type="submission" date="2023-05" db="EMBL/GenBank/DDBJ databases">
        <title>Streptantibioticus silvisoli sp. nov., acidotolerant actinomycetes 1 from pine litter.</title>
        <authorList>
            <person name="Swiecimska M."/>
            <person name="Golinska P."/>
            <person name="Sangal V."/>
            <person name="Wachnowicz B."/>
            <person name="Goodfellow M."/>
        </authorList>
    </citation>
    <scope>NUCLEOTIDE SEQUENCE</scope>
    <source>
        <strain evidence="2">SL13</strain>
        <strain evidence="1 3">SL54</strain>
    </source>
</reference>
<dbReference type="EMBL" id="JAAGKO020000018">
    <property type="protein sequence ID" value="MDI5963866.1"/>
    <property type="molecule type" value="Genomic_DNA"/>
</dbReference>
<dbReference type="RefSeq" id="WP_271324403.1">
    <property type="nucleotide sequence ID" value="NZ_JAAGKO020000018.1"/>
</dbReference>
<accession>A0AA90H7U2</accession>
<protein>
    <submittedName>
        <fullName evidence="2">Spherulation-specific family 4 protein</fullName>
    </submittedName>
</protein>
<evidence type="ECO:0000313" key="2">
    <source>
        <dbReference type="EMBL" id="MDI5970415.1"/>
    </source>
</evidence>
<dbReference type="InterPro" id="IPR021986">
    <property type="entry name" value="Spherulin4"/>
</dbReference>
<organism evidence="2">
    <name type="scientific">Streptantibioticus silvisoli</name>
    <dbReference type="NCBI Taxonomy" id="2705255"/>
    <lineage>
        <taxon>Bacteria</taxon>
        <taxon>Bacillati</taxon>
        <taxon>Actinomycetota</taxon>
        <taxon>Actinomycetes</taxon>
        <taxon>Kitasatosporales</taxon>
        <taxon>Streptomycetaceae</taxon>
        <taxon>Streptantibioticus</taxon>
    </lineage>
</organism>
<dbReference type="AlphaFoldDB" id="A0AA90H7U2"/>
<proteinExistence type="predicted"/>
<dbReference type="PANTHER" id="PTHR35040:SF9">
    <property type="entry name" value="4-LIKE CELL SURFACE PROTEIN, PUTATIVE (AFU_ORTHOLOGUE AFUA_4G14080)-RELATED"/>
    <property type="match status" value="1"/>
</dbReference>
<evidence type="ECO:0000313" key="1">
    <source>
        <dbReference type="EMBL" id="MDI5963866.1"/>
    </source>
</evidence>
<name>A0AA90H7U2_9ACTN</name>
<comment type="caution">
    <text evidence="2">The sequence shown here is derived from an EMBL/GenBank/DDBJ whole genome shotgun (WGS) entry which is preliminary data.</text>
</comment>
<dbReference type="EMBL" id="JABXJJ020000015">
    <property type="protein sequence ID" value="MDI5970415.1"/>
    <property type="molecule type" value="Genomic_DNA"/>
</dbReference>
<dbReference type="Proteomes" id="UP001156398">
    <property type="component" value="Unassembled WGS sequence"/>
</dbReference>